<dbReference type="InterPro" id="IPR002745">
    <property type="entry name" value="Ptrans_KptA/Tpt1"/>
</dbReference>
<dbReference type="InterPro" id="IPR042080">
    <property type="entry name" value="RNA_2'-PTrans_N"/>
</dbReference>
<protein>
    <recommendedName>
        <fullName evidence="5">Probable RNA 2'-phosphotransferase</fullName>
        <ecNumber evidence="5">2.7.1.-</ecNumber>
    </recommendedName>
</protein>
<dbReference type="GO" id="GO:0000215">
    <property type="term" value="F:tRNA 2'-phosphotransferase activity"/>
    <property type="evidence" value="ECO:0007669"/>
    <property type="project" value="TreeGrafter"/>
</dbReference>
<dbReference type="Gene3D" id="1.10.10.970">
    <property type="entry name" value="RNA 2'-phosphotransferase, Tpt1/KptA family, N-terminal domain"/>
    <property type="match status" value="1"/>
</dbReference>
<reference evidence="6 7" key="1">
    <citation type="submission" date="2019-07" db="EMBL/GenBank/DDBJ databases">
        <title>Draft genome for Aliikangiella sp. M105.</title>
        <authorList>
            <person name="Wang G."/>
        </authorList>
    </citation>
    <scope>NUCLEOTIDE SEQUENCE [LARGE SCALE GENOMIC DNA]</scope>
    <source>
        <strain evidence="6 7">M105</strain>
    </source>
</reference>
<evidence type="ECO:0000313" key="7">
    <source>
        <dbReference type="Proteomes" id="UP000315439"/>
    </source>
</evidence>
<dbReference type="NCBIfam" id="NF002014">
    <property type="entry name" value="PRK00819.1-4"/>
    <property type="match status" value="1"/>
</dbReference>
<dbReference type="HAMAP" id="MF_00299">
    <property type="entry name" value="KptA"/>
    <property type="match status" value="1"/>
</dbReference>
<dbReference type="Gene3D" id="3.20.170.30">
    <property type="match status" value="1"/>
</dbReference>
<dbReference type="GO" id="GO:0006388">
    <property type="term" value="P:tRNA splicing, via endonucleolytic cleavage and ligation"/>
    <property type="evidence" value="ECO:0007669"/>
    <property type="project" value="UniProtKB-UniRule"/>
</dbReference>
<evidence type="ECO:0000256" key="5">
    <source>
        <dbReference type="HAMAP-Rule" id="MF_00299"/>
    </source>
</evidence>
<dbReference type="EC" id="2.7.1.-" evidence="5"/>
<dbReference type="PANTHER" id="PTHR12684">
    <property type="entry name" value="PUTATIVE PHOSPHOTRANSFERASE"/>
    <property type="match status" value="1"/>
</dbReference>
<keyword evidence="2 5" id="KW-0808">Transferase</keyword>
<evidence type="ECO:0000256" key="4">
    <source>
        <dbReference type="ARBA" id="ARBA00025212"/>
    </source>
</evidence>
<evidence type="ECO:0000256" key="3">
    <source>
        <dbReference type="ARBA" id="ARBA00023027"/>
    </source>
</evidence>
<comment type="function">
    <text evidence="4 5">Removes the 2'-phosphate from RNA via an intermediate in which the phosphate is ADP-ribosylated by NAD followed by a presumed transesterification to release the RNA and generate ADP-ribose 1''-2''-cyclic phosphate (APPR&gt;P). May function as an ADP-ribosylase.</text>
</comment>
<dbReference type="EMBL" id="VIKS01000005">
    <property type="protein sequence ID" value="TQV87983.1"/>
    <property type="molecule type" value="Genomic_DNA"/>
</dbReference>
<accession>A0A545UF21</accession>
<keyword evidence="7" id="KW-1185">Reference proteome</keyword>
<evidence type="ECO:0000313" key="6">
    <source>
        <dbReference type="EMBL" id="TQV87983.1"/>
    </source>
</evidence>
<proteinExistence type="inferred from homology"/>
<dbReference type="OrthoDB" id="4537997at2"/>
<dbReference type="SUPFAM" id="SSF56399">
    <property type="entry name" value="ADP-ribosylation"/>
    <property type="match status" value="1"/>
</dbReference>
<organism evidence="6 7">
    <name type="scientific">Aliikangiella coralliicola</name>
    <dbReference type="NCBI Taxonomy" id="2592383"/>
    <lineage>
        <taxon>Bacteria</taxon>
        <taxon>Pseudomonadati</taxon>
        <taxon>Pseudomonadota</taxon>
        <taxon>Gammaproteobacteria</taxon>
        <taxon>Oceanospirillales</taxon>
        <taxon>Pleioneaceae</taxon>
        <taxon>Aliikangiella</taxon>
    </lineage>
</organism>
<dbReference type="InterPro" id="IPR022928">
    <property type="entry name" value="RNA_2'-PTrans_KptA"/>
</dbReference>
<comment type="similarity">
    <text evidence="1 5">Belongs to the KptA/TPT1 family.</text>
</comment>
<gene>
    <name evidence="5" type="primary">kptA</name>
    <name evidence="6" type="ORF">FLL46_09210</name>
</gene>
<keyword evidence="3 5" id="KW-0520">NAD</keyword>
<sequence length="182" mass="20485">MKNKITKTSKFLSYVLRHNPGEIGIELDENGWVAIEQLIEKSNQKGKDISKALLFEVVETNDKQRFAISSDGAMIRANQGHSIDIELDLKPQTPPDKLLHGTAVKWLDAIKVDGLVKKNRHHVHLTENRAVASSVGRRFGKLVLLEIDAKQMCEDGIEFYVTANGVWLVNSVPPEYLKEIDE</sequence>
<dbReference type="Proteomes" id="UP000315439">
    <property type="component" value="Unassembled WGS sequence"/>
</dbReference>
<comment type="caution">
    <text evidence="6">The sequence shown here is derived from an EMBL/GenBank/DDBJ whole genome shotgun (WGS) entry which is preliminary data.</text>
</comment>
<dbReference type="InterPro" id="IPR042081">
    <property type="entry name" value="RNA_2'-PTrans_C"/>
</dbReference>
<evidence type="ECO:0000256" key="2">
    <source>
        <dbReference type="ARBA" id="ARBA00022679"/>
    </source>
</evidence>
<name>A0A545UF21_9GAMM</name>
<dbReference type="Pfam" id="PF01885">
    <property type="entry name" value="PTS_2-RNA"/>
    <property type="match status" value="1"/>
</dbReference>
<evidence type="ECO:0000256" key="1">
    <source>
        <dbReference type="ARBA" id="ARBA00009836"/>
    </source>
</evidence>
<dbReference type="PANTHER" id="PTHR12684:SF2">
    <property type="entry name" value="TRNA 2'-PHOSPHOTRANSFERASE 1"/>
    <property type="match status" value="1"/>
</dbReference>
<dbReference type="RefSeq" id="WP_142893224.1">
    <property type="nucleotide sequence ID" value="NZ_ML660163.1"/>
</dbReference>
<dbReference type="GO" id="GO:0003950">
    <property type="term" value="F:NAD+ poly-ADP-ribosyltransferase activity"/>
    <property type="evidence" value="ECO:0007669"/>
    <property type="project" value="InterPro"/>
</dbReference>
<dbReference type="AlphaFoldDB" id="A0A545UF21"/>